<protein>
    <submittedName>
        <fullName evidence="2">Transmembrane protein, putative</fullName>
    </submittedName>
</protein>
<evidence type="ECO:0000313" key="3">
    <source>
        <dbReference type="Proteomes" id="UP000009168"/>
    </source>
</evidence>
<dbReference type="KEGG" id="tet:TTHERM_000323178"/>
<dbReference type="EMBL" id="GG662743">
    <property type="protein sequence ID" value="EWS75158.1"/>
    <property type="molecule type" value="Genomic_DNA"/>
</dbReference>
<proteinExistence type="predicted"/>
<keyword evidence="1" id="KW-1133">Transmembrane helix</keyword>
<name>W7XEM0_TETTS</name>
<reference evidence="3" key="1">
    <citation type="journal article" date="2006" name="PLoS Biol.">
        <title>Macronuclear genome sequence of the ciliate Tetrahymena thermophila, a model eukaryote.</title>
        <authorList>
            <person name="Eisen J.A."/>
            <person name="Coyne R.S."/>
            <person name="Wu M."/>
            <person name="Wu D."/>
            <person name="Thiagarajan M."/>
            <person name="Wortman J.R."/>
            <person name="Badger J.H."/>
            <person name="Ren Q."/>
            <person name="Amedeo P."/>
            <person name="Jones K.M."/>
            <person name="Tallon L.J."/>
            <person name="Delcher A.L."/>
            <person name="Salzberg S.L."/>
            <person name="Silva J.C."/>
            <person name="Haas B.J."/>
            <person name="Majoros W.H."/>
            <person name="Farzad M."/>
            <person name="Carlton J.M."/>
            <person name="Smith R.K. Jr."/>
            <person name="Garg J."/>
            <person name="Pearlman R.E."/>
            <person name="Karrer K.M."/>
            <person name="Sun L."/>
            <person name="Manning G."/>
            <person name="Elde N.C."/>
            <person name="Turkewitz A.P."/>
            <person name="Asai D.J."/>
            <person name="Wilkes D.E."/>
            <person name="Wang Y."/>
            <person name="Cai H."/>
            <person name="Collins K."/>
            <person name="Stewart B.A."/>
            <person name="Lee S.R."/>
            <person name="Wilamowska K."/>
            <person name="Weinberg Z."/>
            <person name="Ruzzo W.L."/>
            <person name="Wloga D."/>
            <person name="Gaertig J."/>
            <person name="Frankel J."/>
            <person name="Tsao C.-C."/>
            <person name="Gorovsky M.A."/>
            <person name="Keeling P.J."/>
            <person name="Waller R.F."/>
            <person name="Patron N.J."/>
            <person name="Cherry J.M."/>
            <person name="Stover N.A."/>
            <person name="Krieger C.J."/>
            <person name="del Toro C."/>
            <person name="Ryder H.F."/>
            <person name="Williamson S.C."/>
            <person name="Barbeau R.A."/>
            <person name="Hamilton E.P."/>
            <person name="Orias E."/>
        </authorList>
    </citation>
    <scope>NUCLEOTIDE SEQUENCE [LARGE SCALE GENOMIC DNA]</scope>
    <source>
        <strain evidence="3">SB210</strain>
    </source>
</reference>
<sequence>MNYNNQDIYNPNFQVAQHNNIINPQPYLVGQPIDKIPNNNFGYQYPKQNVEVYPISYQQNPAFQVNPNPNIISIQYSSPEVIYCTASIRSTRKHYNNGVGVNGIINALQQIYSELNLVIPNLDLIGRFNFLSTNQMENKVFQPMINNNRIIQNELIRNCKVFYCCKTLQSRATNFIIIMVSSIVEFNSDGNNNTALRFAIQIPCIFILMFSLVSNSIILVSTKRFLVLVKQLDQNEFVDGNCI</sequence>
<dbReference type="AlphaFoldDB" id="W7XEM0"/>
<evidence type="ECO:0000256" key="1">
    <source>
        <dbReference type="SAM" id="Phobius"/>
    </source>
</evidence>
<accession>W7XEM0</accession>
<keyword evidence="1 2" id="KW-0812">Transmembrane</keyword>
<feature type="transmembrane region" description="Helical" evidence="1">
    <location>
        <begin position="198"/>
        <end position="220"/>
    </location>
</feature>
<keyword evidence="3" id="KW-1185">Reference proteome</keyword>
<gene>
    <name evidence="2" type="ORF">TTHERM_000323178</name>
</gene>
<evidence type="ECO:0000313" key="2">
    <source>
        <dbReference type="EMBL" id="EWS75158.1"/>
    </source>
</evidence>
<dbReference type="InParanoid" id="W7XEM0"/>
<organism evidence="2 3">
    <name type="scientific">Tetrahymena thermophila (strain SB210)</name>
    <dbReference type="NCBI Taxonomy" id="312017"/>
    <lineage>
        <taxon>Eukaryota</taxon>
        <taxon>Sar</taxon>
        <taxon>Alveolata</taxon>
        <taxon>Ciliophora</taxon>
        <taxon>Intramacronucleata</taxon>
        <taxon>Oligohymenophorea</taxon>
        <taxon>Hymenostomatida</taxon>
        <taxon>Tetrahymenina</taxon>
        <taxon>Tetrahymenidae</taxon>
        <taxon>Tetrahymena</taxon>
    </lineage>
</organism>
<keyword evidence="1" id="KW-0472">Membrane</keyword>
<dbReference type="RefSeq" id="XP_012652314.1">
    <property type="nucleotide sequence ID" value="XM_012796860.1"/>
</dbReference>
<dbReference type="Proteomes" id="UP000009168">
    <property type="component" value="Unassembled WGS sequence"/>
</dbReference>
<dbReference type="GeneID" id="24438441"/>